<keyword evidence="9" id="KW-1185">Reference proteome</keyword>
<dbReference type="GO" id="GO:0016020">
    <property type="term" value="C:membrane"/>
    <property type="evidence" value="ECO:0007669"/>
    <property type="project" value="UniProtKB-SubCell"/>
</dbReference>
<evidence type="ECO:0000313" key="8">
    <source>
        <dbReference type="EMBL" id="KAG6483773.1"/>
    </source>
</evidence>
<dbReference type="InterPro" id="IPR045265">
    <property type="entry name" value="AIR12_DOMON"/>
</dbReference>
<dbReference type="PROSITE" id="PS50836">
    <property type="entry name" value="DOMON"/>
    <property type="match status" value="1"/>
</dbReference>
<keyword evidence="4" id="KW-0472">Membrane</keyword>
<dbReference type="AlphaFoldDB" id="A0A8J5FCQ0"/>
<comment type="subcellular location">
    <subcellularLocation>
        <location evidence="1">Membrane</location>
    </subcellularLocation>
</comment>
<evidence type="ECO:0000256" key="3">
    <source>
        <dbReference type="ARBA" id="ARBA00022729"/>
    </source>
</evidence>
<evidence type="ECO:0000256" key="2">
    <source>
        <dbReference type="ARBA" id="ARBA00022448"/>
    </source>
</evidence>
<dbReference type="PANTHER" id="PTHR23130:SF195">
    <property type="entry name" value="CYTOCHROME B561 AND DOMON DOMAIN-CONTAINING PROTEIN"/>
    <property type="match status" value="1"/>
</dbReference>
<accession>A0A8J5FCQ0</accession>
<name>A0A8J5FCQ0_ZINOF</name>
<evidence type="ECO:0000256" key="6">
    <source>
        <dbReference type="SAM" id="SignalP"/>
    </source>
</evidence>
<reference evidence="8 9" key="1">
    <citation type="submission" date="2020-08" db="EMBL/GenBank/DDBJ databases">
        <title>Plant Genome Project.</title>
        <authorList>
            <person name="Zhang R.-G."/>
        </authorList>
    </citation>
    <scope>NUCLEOTIDE SEQUENCE [LARGE SCALE GENOMIC DNA]</scope>
    <source>
        <tissue evidence="8">Rhizome</tissue>
    </source>
</reference>
<feature type="domain" description="DOMON" evidence="7">
    <location>
        <begin position="48"/>
        <end position="163"/>
    </location>
</feature>
<feature type="compositionally biased region" description="Low complexity" evidence="5">
    <location>
        <begin position="202"/>
        <end position="219"/>
    </location>
</feature>
<dbReference type="CDD" id="cd09629">
    <property type="entry name" value="DOMON_CIL1_like"/>
    <property type="match status" value="1"/>
</dbReference>
<evidence type="ECO:0000256" key="1">
    <source>
        <dbReference type="ARBA" id="ARBA00004370"/>
    </source>
</evidence>
<proteinExistence type="predicted"/>
<feature type="chain" id="PRO_5035230704" description="DOMON domain-containing protein" evidence="6">
    <location>
        <begin position="25"/>
        <end position="344"/>
    </location>
</feature>
<organism evidence="8 9">
    <name type="scientific">Zingiber officinale</name>
    <name type="common">Ginger</name>
    <name type="synonym">Amomum zingiber</name>
    <dbReference type="NCBI Taxonomy" id="94328"/>
    <lineage>
        <taxon>Eukaryota</taxon>
        <taxon>Viridiplantae</taxon>
        <taxon>Streptophyta</taxon>
        <taxon>Embryophyta</taxon>
        <taxon>Tracheophyta</taxon>
        <taxon>Spermatophyta</taxon>
        <taxon>Magnoliopsida</taxon>
        <taxon>Liliopsida</taxon>
        <taxon>Zingiberales</taxon>
        <taxon>Zingiberaceae</taxon>
        <taxon>Zingiber</taxon>
    </lineage>
</organism>
<feature type="signal peptide" evidence="6">
    <location>
        <begin position="1"/>
        <end position="24"/>
    </location>
</feature>
<feature type="region of interest" description="Disordered" evidence="5">
    <location>
        <begin position="197"/>
        <end position="221"/>
    </location>
</feature>
<dbReference type="Pfam" id="PF04526">
    <property type="entry name" value="DUF568"/>
    <property type="match status" value="1"/>
</dbReference>
<sequence length="344" mass="36164">MAAGSHNFALLCALLLAASASVSAAGGCSSDKFSSNRTFAHCLDLPQLNSSLHFTYDSAARSLSIAFVAPPDKPEGWVAWAINPTGAGMKGSQTLIGFHQADGTLAVKTYNISGYGPISEAPIAFETSDLAAELSGGTMRIFGKLVLPKEMTTTTVEQVWQVGETVANGVPQKHRFDKENLESKGFVDLSNGVIVPSPAPAPAATGTSPPAPAPSSSGSNKINIKLAKKNPLHSAHLGKHDTCPPRHILPSTYLFELARHGHSPVASSGGQSGIFGIDAAASPAIAENAMTQSKSLALPENLMLEGDLRIPELVNRWADLECSEMEMKSSLFLEIIIEIGHCRP</sequence>
<dbReference type="PANTHER" id="PTHR23130">
    <property type="entry name" value="CYTOCHROME B561 AND DOMON DOMAIN-CONTAINING PROTEIN"/>
    <property type="match status" value="1"/>
</dbReference>
<gene>
    <name evidence="8" type="ORF">ZIOFF_060430</name>
</gene>
<comment type="caution">
    <text evidence="8">The sequence shown here is derived from an EMBL/GenBank/DDBJ whole genome shotgun (WGS) entry which is preliminary data.</text>
</comment>
<evidence type="ECO:0000256" key="4">
    <source>
        <dbReference type="ARBA" id="ARBA00023136"/>
    </source>
</evidence>
<protein>
    <recommendedName>
        <fullName evidence="7">DOMON domain-containing protein</fullName>
    </recommendedName>
</protein>
<dbReference type="InterPro" id="IPR005018">
    <property type="entry name" value="DOMON_domain"/>
</dbReference>
<dbReference type="Proteomes" id="UP000734854">
    <property type="component" value="Unassembled WGS sequence"/>
</dbReference>
<dbReference type="EMBL" id="JACMSC010000016">
    <property type="protein sequence ID" value="KAG6483773.1"/>
    <property type="molecule type" value="Genomic_DNA"/>
</dbReference>
<evidence type="ECO:0000259" key="7">
    <source>
        <dbReference type="PROSITE" id="PS50836"/>
    </source>
</evidence>
<evidence type="ECO:0000313" key="9">
    <source>
        <dbReference type="Proteomes" id="UP000734854"/>
    </source>
</evidence>
<keyword evidence="2" id="KW-0813">Transport</keyword>
<evidence type="ECO:0000256" key="5">
    <source>
        <dbReference type="SAM" id="MobiDB-lite"/>
    </source>
</evidence>
<keyword evidence="3 6" id="KW-0732">Signal</keyword>